<reference evidence="1" key="1">
    <citation type="submission" date="2024-06" db="EMBL/GenBank/DDBJ databases">
        <title>This phage originates from the Bacteriophage catalogue of the Bacteriophage Competence Centre, Department of Microbiology und Biotechnology, Max Rubner-Institut, Kiel, Germany.</title>
        <authorList>
            <person name="Sprotte S."/>
            <person name="Brinks E."/>
            <person name="Hille F."/>
        </authorList>
    </citation>
    <scope>NUCLEOTIDE SEQUENCE</scope>
</reference>
<sequence>MLLAFLVLLESVFYRSLRYCQQIFCSAIKRLDRLASDQKRLFHIVDSL</sequence>
<evidence type="ECO:0000313" key="1">
    <source>
        <dbReference type="EMBL" id="XDJ00071.1"/>
    </source>
</evidence>
<organism evidence="1">
    <name type="scientific">Salmonella phage PMBT36</name>
    <dbReference type="NCBI Taxonomy" id="3229746"/>
    <lineage>
        <taxon>Viruses</taxon>
        <taxon>Duplodnaviria</taxon>
        <taxon>Heunggongvirae</taxon>
        <taxon>Uroviricota</taxon>
        <taxon>Caudoviricetes</taxon>
    </lineage>
</organism>
<name>A0AB39C0C2_9CAUD</name>
<protein>
    <submittedName>
        <fullName evidence="1">Uncharacterized protein</fullName>
    </submittedName>
</protein>
<accession>A0AB39C0C2</accession>
<dbReference type="EMBL" id="PP926504">
    <property type="protein sequence ID" value="XDJ00071.1"/>
    <property type="molecule type" value="Genomic_DNA"/>
</dbReference>
<proteinExistence type="predicted"/>